<comment type="similarity">
    <text evidence="8">Belongs to the nanos family.</text>
</comment>
<comment type="subcellular location">
    <subcellularLocation>
        <location evidence="1">Cytoplasm</location>
    </subcellularLocation>
</comment>
<evidence type="ECO:0000256" key="2">
    <source>
        <dbReference type="ARBA" id="ARBA00022490"/>
    </source>
</evidence>
<dbReference type="InterPro" id="IPR024161">
    <property type="entry name" value="Znf_nanos-typ"/>
</dbReference>
<dbReference type="AlphaFoldDB" id="C1C2U0"/>
<evidence type="ECO:0000256" key="7">
    <source>
        <dbReference type="ARBA" id="ARBA00022884"/>
    </source>
</evidence>
<dbReference type="Pfam" id="PF05741">
    <property type="entry name" value="zf-nanos"/>
    <property type="match status" value="1"/>
</dbReference>
<accession>C1C2U0</accession>
<sequence length="139" mass="15598">MISPCAPGQPCYRPMQPMPSAYTRRCTTSNTSSCLGSFQCPKPTNSAPPQPRECSFCRNNGESRLHYQSHCLRNPHSGTLVCPVLRSYRCEICGASGDNAHTRNYCPMRNTTNTNNGRALPMELKCTLRRSDGQIRRHF</sequence>
<evidence type="ECO:0000256" key="1">
    <source>
        <dbReference type="ARBA" id="ARBA00004496"/>
    </source>
</evidence>
<dbReference type="GO" id="GO:0005737">
    <property type="term" value="C:cytoplasm"/>
    <property type="evidence" value="ECO:0007669"/>
    <property type="project" value="UniProtKB-SubCell"/>
</dbReference>
<feature type="domain" description="Nanos-type" evidence="9">
    <location>
        <begin position="53"/>
        <end position="108"/>
    </location>
</feature>
<protein>
    <submittedName>
        <fullName evidence="10">Nanos homolog 2</fullName>
    </submittedName>
</protein>
<proteinExistence type="evidence at transcript level"/>
<organism evidence="10">
    <name type="scientific">Caligus clemensi</name>
    <name type="common">Sea louse</name>
    <dbReference type="NCBI Taxonomy" id="344056"/>
    <lineage>
        <taxon>Eukaryota</taxon>
        <taxon>Metazoa</taxon>
        <taxon>Ecdysozoa</taxon>
        <taxon>Arthropoda</taxon>
        <taxon>Crustacea</taxon>
        <taxon>Multicrustacea</taxon>
        <taxon>Hexanauplia</taxon>
        <taxon>Copepoda</taxon>
        <taxon>Siphonostomatoida</taxon>
        <taxon>Caligidae</taxon>
        <taxon>Caligus</taxon>
    </lineage>
</organism>
<gene>
    <name evidence="10" type="primary">NANO2</name>
</gene>
<evidence type="ECO:0000256" key="5">
    <source>
        <dbReference type="ARBA" id="ARBA00022833"/>
    </source>
</evidence>
<dbReference type="GO" id="GO:0008270">
    <property type="term" value="F:zinc ion binding"/>
    <property type="evidence" value="ECO:0007669"/>
    <property type="project" value="UniProtKB-KW"/>
</dbReference>
<evidence type="ECO:0000256" key="6">
    <source>
        <dbReference type="ARBA" id="ARBA00022845"/>
    </source>
</evidence>
<evidence type="ECO:0000259" key="9">
    <source>
        <dbReference type="PROSITE" id="PS51522"/>
    </source>
</evidence>
<keyword evidence="7 8" id="KW-0694">RNA-binding</keyword>
<reference evidence="10" key="1">
    <citation type="submission" date="2009-03" db="EMBL/GenBank/DDBJ databases">
        <title>Caligus clemensi ESTs and full-length cDNAs.</title>
        <authorList>
            <person name="Yasuike M."/>
            <person name="von Schalburg K."/>
            <person name="Cooper G."/>
            <person name="Leong J."/>
            <person name="Jones S.R.M."/>
            <person name="Koop B.F."/>
        </authorList>
    </citation>
    <scope>NUCLEOTIDE SEQUENCE</scope>
    <source>
        <tissue evidence="10">Whole</tissue>
    </source>
</reference>
<name>C1C2U0_CALCM</name>
<evidence type="ECO:0000256" key="4">
    <source>
        <dbReference type="ARBA" id="ARBA00022771"/>
    </source>
</evidence>
<dbReference type="InterPro" id="IPR038129">
    <property type="entry name" value="Nanos_sf"/>
</dbReference>
<dbReference type="PROSITE" id="PS51522">
    <property type="entry name" value="ZF_NANOS"/>
    <property type="match status" value="1"/>
</dbReference>
<dbReference type="InterPro" id="IPR008705">
    <property type="entry name" value="Nanos/Xcar2"/>
</dbReference>
<dbReference type="Gene3D" id="4.10.60.30">
    <property type="entry name" value="Nanos, RNA-binding domain"/>
    <property type="match status" value="1"/>
</dbReference>
<evidence type="ECO:0000313" key="10">
    <source>
        <dbReference type="EMBL" id="ACO15593.1"/>
    </source>
</evidence>
<keyword evidence="2" id="KW-0963">Cytoplasm</keyword>
<dbReference type="GO" id="GO:0006417">
    <property type="term" value="P:regulation of translation"/>
    <property type="evidence" value="ECO:0007669"/>
    <property type="project" value="UniProtKB-UniRule"/>
</dbReference>
<keyword evidence="5" id="KW-0862">Zinc</keyword>
<evidence type="ECO:0000256" key="3">
    <source>
        <dbReference type="ARBA" id="ARBA00022723"/>
    </source>
</evidence>
<keyword evidence="4 8" id="KW-0863">Zinc-finger</keyword>
<evidence type="ECO:0000256" key="8">
    <source>
        <dbReference type="PROSITE-ProRule" id="PRU00855"/>
    </source>
</evidence>
<keyword evidence="6 8" id="KW-0810">Translation regulation</keyword>
<dbReference type="PANTHER" id="PTHR12887">
    <property type="entry name" value="NANOS PROTEIN"/>
    <property type="match status" value="1"/>
</dbReference>
<dbReference type="GO" id="GO:0003723">
    <property type="term" value="F:RNA binding"/>
    <property type="evidence" value="ECO:0007669"/>
    <property type="project" value="UniProtKB-UniRule"/>
</dbReference>
<keyword evidence="3" id="KW-0479">Metal-binding</keyword>
<dbReference type="EMBL" id="BT081169">
    <property type="protein sequence ID" value="ACO15593.1"/>
    <property type="molecule type" value="mRNA"/>
</dbReference>